<keyword evidence="3" id="KW-1185">Reference proteome</keyword>
<evidence type="ECO:0000313" key="2">
    <source>
        <dbReference type="EMBL" id="KAJ1158846.1"/>
    </source>
</evidence>
<proteinExistence type="predicted"/>
<reference evidence="2" key="1">
    <citation type="journal article" date="2022" name="bioRxiv">
        <title>Sequencing and chromosome-scale assembly of the giantPleurodeles waltlgenome.</title>
        <authorList>
            <person name="Brown T."/>
            <person name="Elewa A."/>
            <person name="Iarovenko S."/>
            <person name="Subramanian E."/>
            <person name="Araus A.J."/>
            <person name="Petzold A."/>
            <person name="Susuki M."/>
            <person name="Suzuki K.-i.T."/>
            <person name="Hayashi T."/>
            <person name="Toyoda A."/>
            <person name="Oliveira C."/>
            <person name="Osipova E."/>
            <person name="Leigh N.D."/>
            <person name="Simon A."/>
            <person name="Yun M.H."/>
        </authorList>
    </citation>
    <scope>NUCLEOTIDE SEQUENCE</scope>
    <source>
        <strain evidence="2">20211129_DDA</strain>
        <tissue evidence="2">Liver</tissue>
    </source>
</reference>
<dbReference type="AlphaFoldDB" id="A0AAV7S4I0"/>
<dbReference type="EMBL" id="JANPWB010000009">
    <property type="protein sequence ID" value="KAJ1158846.1"/>
    <property type="molecule type" value="Genomic_DNA"/>
</dbReference>
<name>A0AAV7S4I0_PLEWA</name>
<dbReference type="EMBL" id="JANPWB010000009">
    <property type="protein sequence ID" value="KAJ1158825.1"/>
    <property type="molecule type" value="Genomic_DNA"/>
</dbReference>
<protein>
    <submittedName>
        <fullName evidence="2">Uncharacterized protein</fullName>
    </submittedName>
</protein>
<organism evidence="2 3">
    <name type="scientific">Pleurodeles waltl</name>
    <name type="common">Iberian ribbed newt</name>
    <dbReference type="NCBI Taxonomy" id="8319"/>
    <lineage>
        <taxon>Eukaryota</taxon>
        <taxon>Metazoa</taxon>
        <taxon>Chordata</taxon>
        <taxon>Craniata</taxon>
        <taxon>Vertebrata</taxon>
        <taxon>Euteleostomi</taxon>
        <taxon>Amphibia</taxon>
        <taxon>Batrachia</taxon>
        <taxon>Caudata</taxon>
        <taxon>Salamandroidea</taxon>
        <taxon>Salamandridae</taxon>
        <taxon>Pleurodelinae</taxon>
        <taxon>Pleurodeles</taxon>
    </lineage>
</organism>
<dbReference type="Proteomes" id="UP001066276">
    <property type="component" value="Chromosome 5"/>
</dbReference>
<accession>A0AAV7S4I0</accession>
<evidence type="ECO:0000313" key="1">
    <source>
        <dbReference type="EMBL" id="KAJ1158825.1"/>
    </source>
</evidence>
<comment type="caution">
    <text evidence="2">The sequence shown here is derived from an EMBL/GenBank/DDBJ whole genome shotgun (WGS) entry which is preliminary data.</text>
</comment>
<sequence>MLLRDTAEDLQGARALLESFAKVSRLQENWLRTKLFPTGPPLDLEVELHCLPYLGVKIYHSPIDMFNGNYGMARQSLKLTVAFWQALLLSAAGRVPLLKMLALGAWSGQEHGWPFDLCDLRADGHAVEEAAFPGIRRPAVETQGHL</sequence>
<gene>
    <name evidence="1" type="ORF">NDU88_011498</name>
    <name evidence="2" type="ORF">NDU88_011519</name>
</gene>
<evidence type="ECO:0000313" key="3">
    <source>
        <dbReference type="Proteomes" id="UP001066276"/>
    </source>
</evidence>